<gene>
    <name evidence="1" type="ORF">J1N35_001130</name>
</gene>
<proteinExistence type="predicted"/>
<evidence type="ECO:0000313" key="2">
    <source>
        <dbReference type="Proteomes" id="UP000828251"/>
    </source>
</evidence>
<organism evidence="1 2">
    <name type="scientific">Gossypium stocksii</name>
    <dbReference type="NCBI Taxonomy" id="47602"/>
    <lineage>
        <taxon>Eukaryota</taxon>
        <taxon>Viridiplantae</taxon>
        <taxon>Streptophyta</taxon>
        <taxon>Embryophyta</taxon>
        <taxon>Tracheophyta</taxon>
        <taxon>Spermatophyta</taxon>
        <taxon>Magnoliopsida</taxon>
        <taxon>eudicotyledons</taxon>
        <taxon>Gunneridae</taxon>
        <taxon>Pentapetalae</taxon>
        <taxon>rosids</taxon>
        <taxon>malvids</taxon>
        <taxon>Malvales</taxon>
        <taxon>Malvaceae</taxon>
        <taxon>Malvoideae</taxon>
        <taxon>Gossypium</taxon>
    </lineage>
</organism>
<evidence type="ECO:0000313" key="1">
    <source>
        <dbReference type="EMBL" id="KAH1129752.1"/>
    </source>
</evidence>
<protein>
    <submittedName>
        <fullName evidence="1">Uncharacterized protein</fullName>
    </submittedName>
</protein>
<dbReference type="EMBL" id="JAIQCV010000001">
    <property type="protein sequence ID" value="KAH1129752.1"/>
    <property type="molecule type" value="Genomic_DNA"/>
</dbReference>
<accession>A0A9D4AKS0</accession>
<name>A0A9D4AKS0_9ROSI</name>
<keyword evidence="2" id="KW-1185">Reference proteome</keyword>
<comment type="caution">
    <text evidence="1">The sequence shown here is derived from an EMBL/GenBank/DDBJ whole genome shotgun (WGS) entry which is preliminary data.</text>
</comment>
<reference evidence="1 2" key="1">
    <citation type="journal article" date="2021" name="Plant Biotechnol. J.">
        <title>Multi-omics assisted identification of the key and species-specific regulatory components of drought-tolerant mechanisms in Gossypium stocksii.</title>
        <authorList>
            <person name="Yu D."/>
            <person name="Ke L."/>
            <person name="Zhang D."/>
            <person name="Wu Y."/>
            <person name="Sun Y."/>
            <person name="Mei J."/>
            <person name="Sun J."/>
            <person name="Sun Y."/>
        </authorList>
    </citation>
    <scope>NUCLEOTIDE SEQUENCE [LARGE SCALE GENOMIC DNA]</scope>
    <source>
        <strain evidence="2">cv. E1</strain>
        <tissue evidence="1">Leaf</tissue>
    </source>
</reference>
<dbReference type="Proteomes" id="UP000828251">
    <property type="component" value="Unassembled WGS sequence"/>
</dbReference>
<dbReference type="AlphaFoldDB" id="A0A9D4AKS0"/>
<sequence length="72" mass="7429">MVECVSTARAAVLVNGATRKEFQLGGSAISISVYFGDRSFTFGAGEGRGGGTDKMDISCITGSIRLTFTVCG</sequence>